<evidence type="ECO:0000256" key="1">
    <source>
        <dbReference type="SAM" id="SignalP"/>
    </source>
</evidence>
<dbReference type="AlphaFoldDB" id="A0A167GQY7"/>
<dbReference type="EMBL" id="KV417334">
    <property type="protein sequence ID" value="KZO90820.1"/>
    <property type="molecule type" value="Genomic_DNA"/>
</dbReference>
<dbReference type="OrthoDB" id="10385980at2759"/>
<accession>A0A167GQY7</accession>
<evidence type="ECO:0000313" key="3">
    <source>
        <dbReference type="Proteomes" id="UP000076738"/>
    </source>
</evidence>
<reference evidence="2 3" key="1">
    <citation type="journal article" date="2016" name="Mol. Biol. Evol.">
        <title>Comparative Genomics of Early-Diverging Mushroom-Forming Fungi Provides Insights into the Origins of Lignocellulose Decay Capabilities.</title>
        <authorList>
            <person name="Nagy L.G."/>
            <person name="Riley R."/>
            <person name="Tritt A."/>
            <person name="Adam C."/>
            <person name="Daum C."/>
            <person name="Floudas D."/>
            <person name="Sun H."/>
            <person name="Yadav J.S."/>
            <person name="Pangilinan J."/>
            <person name="Larsson K.H."/>
            <person name="Matsuura K."/>
            <person name="Barry K."/>
            <person name="Labutti K."/>
            <person name="Kuo R."/>
            <person name="Ohm R.A."/>
            <person name="Bhattacharya S.S."/>
            <person name="Shirouzu T."/>
            <person name="Yoshinaga Y."/>
            <person name="Martin F.M."/>
            <person name="Grigoriev I.V."/>
            <person name="Hibbett D.S."/>
        </authorList>
    </citation>
    <scope>NUCLEOTIDE SEQUENCE [LARGE SCALE GENOMIC DNA]</scope>
    <source>
        <strain evidence="2 3">TUFC12733</strain>
    </source>
</reference>
<feature type="chain" id="PRO_5007887087" evidence="1">
    <location>
        <begin position="21"/>
        <end position="149"/>
    </location>
</feature>
<proteinExistence type="predicted"/>
<keyword evidence="3" id="KW-1185">Reference proteome</keyword>
<organism evidence="2 3">
    <name type="scientific">Calocera viscosa (strain TUFC12733)</name>
    <dbReference type="NCBI Taxonomy" id="1330018"/>
    <lineage>
        <taxon>Eukaryota</taxon>
        <taxon>Fungi</taxon>
        <taxon>Dikarya</taxon>
        <taxon>Basidiomycota</taxon>
        <taxon>Agaricomycotina</taxon>
        <taxon>Dacrymycetes</taxon>
        <taxon>Dacrymycetales</taxon>
        <taxon>Dacrymycetaceae</taxon>
        <taxon>Calocera</taxon>
    </lineage>
</organism>
<name>A0A167GQY7_CALVF</name>
<feature type="signal peptide" evidence="1">
    <location>
        <begin position="1"/>
        <end position="20"/>
    </location>
</feature>
<dbReference type="Proteomes" id="UP000076738">
    <property type="component" value="Unassembled WGS sequence"/>
</dbReference>
<evidence type="ECO:0000313" key="2">
    <source>
        <dbReference type="EMBL" id="KZO90820.1"/>
    </source>
</evidence>
<sequence length="149" mass="16279">MRSAIPTVLFVLALCYESYARPANRMQCFGCPAHDGYGRENYIQEMHPDALVCFYSGSSTSCMYDEESGEMWANSPASCPLMAEITYCLPDRGTAHNENGGQMNPQGAGGAYGSIMALMKEKTGGRLTTQERIGQGRLLAERLGGGRRY</sequence>
<keyword evidence="1" id="KW-0732">Signal</keyword>
<gene>
    <name evidence="2" type="ORF">CALVIDRAFT_542370</name>
</gene>
<protein>
    <submittedName>
        <fullName evidence="2">Uncharacterized protein</fullName>
    </submittedName>
</protein>